<evidence type="ECO:0000313" key="2">
    <source>
        <dbReference type="Proteomes" id="UP001216801"/>
    </source>
</evidence>
<dbReference type="AlphaFoldDB" id="A0AAJ1K8J7"/>
<comment type="caution">
    <text evidence="1">The sequence shown here is derived from an EMBL/GenBank/DDBJ whole genome shotgun (WGS) entry which is preliminary data.</text>
</comment>
<feature type="non-terminal residue" evidence="1">
    <location>
        <position position="133"/>
    </location>
</feature>
<organism evidence="1 2">
    <name type="scientific">Bacillus paranthracis</name>
    <dbReference type="NCBI Taxonomy" id="2026186"/>
    <lineage>
        <taxon>Bacteria</taxon>
        <taxon>Bacillati</taxon>
        <taxon>Bacillota</taxon>
        <taxon>Bacilli</taxon>
        <taxon>Bacillales</taxon>
        <taxon>Bacillaceae</taxon>
        <taxon>Bacillus</taxon>
        <taxon>Bacillus cereus group</taxon>
    </lineage>
</organism>
<dbReference type="Proteomes" id="UP001216801">
    <property type="component" value="Unassembled WGS sequence"/>
</dbReference>
<reference evidence="1" key="1">
    <citation type="submission" date="2023-03" db="EMBL/GenBank/DDBJ databases">
        <title>Genetic diversity of Bacillus cereus sensu lato isolates from Slovenia.</title>
        <authorList>
            <person name="Abdelli M."/>
        </authorList>
    </citation>
    <scope>NUCLEOTIDE SEQUENCE</scope>
    <source>
        <strain evidence="1">SIBC39</strain>
    </source>
</reference>
<dbReference type="Pfam" id="PF13814">
    <property type="entry name" value="Replic_Relax"/>
    <property type="match status" value="1"/>
</dbReference>
<proteinExistence type="predicted"/>
<feature type="non-terminal residue" evidence="1">
    <location>
        <position position="1"/>
    </location>
</feature>
<protein>
    <submittedName>
        <fullName evidence="1">Replication-relaxation family protein</fullName>
    </submittedName>
</protein>
<sequence length="133" mass="15753">TKKTQTNEVLYELDIRSFYQKKNIKIEDNQLALIPDEHISYQDKNIHIEMDMCKETNSILVEKVEKYIEYAKKTNEDVPVVFVMYDKSMFLAEDAEPPYIRMKNLLFSMRKHHELLMNIPNLNVHICSLKDAG</sequence>
<gene>
    <name evidence="1" type="ORF">P6U19_29835</name>
</gene>
<name>A0AAJ1K8J7_9BACI</name>
<dbReference type="InterPro" id="IPR025855">
    <property type="entry name" value="Replic_Relax"/>
</dbReference>
<evidence type="ECO:0000313" key="1">
    <source>
        <dbReference type="EMBL" id="MDG0956661.1"/>
    </source>
</evidence>
<dbReference type="RefSeq" id="WP_277617790.1">
    <property type="nucleotide sequence ID" value="NZ_JARPRR010000096.1"/>
</dbReference>
<dbReference type="EMBL" id="JARPRR010000096">
    <property type="protein sequence ID" value="MDG0956661.1"/>
    <property type="molecule type" value="Genomic_DNA"/>
</dbReference>
<accession>A0AAJ1K8J7</accession>